<dbReference type="InterPro" id="IPR001965">
    <property type="entry name" value="Znf_PHD"/>
</dbReference>
<dbReference type="PROSITE" id="PS01359">
    <property type="entry name" value="ZF_PHD_1"/>
    <property type="match status" value="1"/>
</dbReference>
<protein>
    <recommendedName>
        <fullName evidence="2">Integrator complex subunit 12</fullName>
    </recommendedName>
</protein>
<dbReference type="InterPro" id="IPR019787">
    <property type="entry name" value="Znf_PHD-finger"/>
</dbReference>
<evidence type="ECO:0000256" key="4">
    <source>
        <dbReference type="ARBA" id="ARBA00022771"/>
    </source>
</evidence>
<proteinExistence type="inferred from homology"/>
<keyword evidence="5" id="KW-0862">Zinc</keyword>
<comment type="similarity">
    <text evidence="1">Belongs to the Integrator subunit 12 family.</text>
</comment>
<reference evidence="9 10" key="1">
    <citation type="journal article" date="2023" name="Insect Mol. Biol.">
        <title>Genome sequencing provides insights into the evolution of gene families encoding plant cell wall-degrading enzymes in longhorned beetles.</title>
        <authorList>
            <person name="Shin N.R."/>
            <person name="Okamura Y."/>
            <person name="Kirsch R."/>
            <person name="Pauchet Y."/>
        </authorList>
    </citation>
    <scope>NUCLEOTIDE SEQUENCE [LARGE SCALE GENOMIC DNA]</scope>
    <source>
        <strain evidence="9">EAD_L_NR</strain>
    </source>
</reference>
<sequence>MSSINEIDTHFVKCIGYLYASSKLRKGDPVPLQYILEEAIKNKYGIVKDYTDLVQTCLKPREEEFAPVITAAFEESKGSNSDDELELDLLKEDLMCIICNGMDVGARNRLLECSDCHSLYHQECHKPGVTEDSFENWVCYNCKEASKKLKLANGSNTTTVPISSSSSTSTKSSSKSSSSSSSHRHSSSTSSSYKSSSYSKSSDKYKSSSSKSSGQSSSSSKVSSSTSSSSGSSSSNRSALPPNINIISADKRIQIMKKKAATKLQEKRKPPR</sequence>
<dbReference type="InterPro" id="IPR011011">
    <property type="entry name" value="Znf_FYVE_PHD"/>
</dbReference>
<comment type="caution">
    <text evidence="9">The sequence shown here is derived from an EMBL/GenBank/DDBJ whole genome shotgun (WGS) entry which is preliminary data.</text>
</comment>
<evidence type="ECO:0000256" key="3">
    <source>
        <dbReference type="ARBA" id="ARBA00022723"/>
    </source>
</evidence>
<dbReference type="InterPro" id="IPR052109">
    <property type="entry name" value="SRRM_Domain-Containing"/>
</dbReference>
<keyword evidence="3" id="KW-0479">Metal-binding</keyword>
<accession>A0AAV8WB96</accession>
<evidence type="ECO:0000313" key="9">
    <source>
        <dbReference type="EMBL" id="KAJ8923607.1"/>
    </source>
</evidence>
<dbReference type="InterPro" id="IPR039054">
    <property type="entry name" value="Int12_PHD"/>
</dbReference>
<dbReference type="Gene3D" id="3.30.40.10">
    <property type="entry name" value="Zinc/RING finger domain, C3HC4 (zinc finger)"/>
    <property type="match status" value="1"/>
</dbReference>
<feature type="compositionally biased region" description="Low complexity" evidence="7">
    <location>
        <begin position="207"/>
        <end position="235"/>
    </location>
</feature>
<dbReference type="AlphaFoldDB" id="A0AAV8WB96"/>
<evidence type="ECO:0000256" key="2">
    <source>
        <dbReference type="ARBA" id="ARBA00016814"/>
    </source>
</evidence>
<dbReference type="Pfam" id="PF00628">
    <property type="entry name" value="PHD"/>
    <property type="match status" value="1"/>
</dbReference>
<feature type="domain" description="PHD-type" evidence="8">
    <location>
        <begin position="93"/>
        <end position="145"/>
    </location>
</feature>
<feature type="compositionally biased region" description="Low complexity" evidence="7">
    <location>
        <begin position="163"/>
        <end position="200"/>
    </location>
</feature>
<evidence type="ECO:0000256" key="6">
    <source>
        <dbReference type="PROSITE-ProRule" id="PRU00146"/>
    </source>
</evidence>
<keyword evidence="10" id="KW-1185">Reference proteome</keyword>
<dbReference type="CDD" id="cd15501">
    <property type="entry name" value="PHD_Int12"/>
    <property type="match status" value="1"/>
</dbReference>
<organism evidence="9 10">
    <name type="scientific">Exocentrus adspersus</name>
    <dbReference type="NCBI Taxonomy" id="1586481"/>
    <lineage>
        <taxon>Eukaryota</taxon>
        <taxon>Metazoa</taxon>
        <taxon>Ecdysozoa</taxon>
        <taxon>Arthropoda</taxon>
        <taxon>Hexapoda</taxon>
        <taxon>Insecta</taxon>
        <taxon>Pterygota</taxon>
        <taxon>Neoptera</taxon>
        <taxon>Endopterygota</taxon>
        <taxon>Coleoptera</taxon>
        <taxon>Polyphaga</taxon>
        <taxon>Cucujiformia</taxon>
        <taxon>Chrysomeloidea</taxon>
        <taxon>Cerambycidae</taxon>
        <taxon>Lamiinae</taxon>
        <taxon>Acanthocinini</taxon>
        <taxon>Exocentrus</taxon>
    </lineage>
</organism>
<keyword evidence="4 6" id="KW-0863">Zinc-finger</keyword>
<dbReference type="Proteomes" id="UP001159042">
    <property type="component" value="Unassembled WGS sequence"/>
</dbReference>
<dbReference type="SUPFAM" id="SSF57903">
    <property type="entry name" value="FYVE/PHD zinc finger"/>
    <property type="match status" value="1"/>
</dbReference>
<dbReference type="PANTHER" id="PTHR34755:SF3">
    <property type="entry name" value="SERINE_ARGININE REPETITIVE MATRIX PROTEIN 2"/>
    <property type="match status" value="1"/>
</dbReference>
<dbReference type="PANTHER" id="PTHR34755">
    <property type="entry name" value="SERINE/ARGININE REPETITIVE MATRIX PROTEIN 3-RELATED"/>
    <property type="match status" value="1"/>
</dbReference>
<feature type="region of interest" description="Disordered" evidence="7">
    <location>
        <begin position="155"/>
        <end position="251"/>
    </location>
</feature>
<evidence type="ECO:0000256" key="5">
    <source>
        <dbReference type="ARBA" id="ARBA00022833"/>
    </source>
</evidence>
<evidence type="ECO:0000313" key="10">
    <source>
        <dbReference type="Proteomes" id="UP001159042"/>
    </source>
</evidence>
<dbReference type="InterPro" id="IPR019786">
    <property type="entry name" value="Zinc_finger_PHD-type_CS"/>
</dbReference>
<gene>
    <name evidence="9" type="ORF">NQ315_010186</name>
</gene>
<evidence type="ECO:0000256" key="7">
    <source>
        <dbReference type="SAM" id="MobiDB-lite"/>
    </source>
</evidence>
<name>A0AAV8WB96_9CUCU</name>
<dbReference type="GO" id="GO:0003729">
    <property type="term" value="F:mRNA binding"/>
    <property type="evidence" value="ECO:0007669"/>
    <property type="project" value="TreeGrafter"/>
</dbReference>
<dbReference type="InterPro" id="IPR013083">
    <property type="entry name" value="Znf_RING/FYVE/PHD"/>
</dbReference>
<evidence type="ECO:0000256" key="1">
    <source>
        <dbReference type="ARBA" id="ARBA00006009"/>
    </source>
</evidence>
<dbReference type="PROSITE" id="PS50016">
    <property type="entry name" value="ZF_PHD_2"/>
    <property type="match status" value="1"/>
</dbReference>
<dbReference type="GO" id="GO:0008270">
    <property type="term" value="F:zinc ion binding"/>
    <property type="evidence" value="ECO:0007669"/>
    <property type="project" value="UniProtKB-KW"/>
</dbReference>
<dbReference type="EMBL" id="JANEYG010000004">
    <property type="protein sequence ID" value="KAJ8923607.1"/>
    <property type="molecule type" value="Genomic_DNA"/>
</dbReference>
<evidence type="ECO:0000259" key="8">
    <source>
        <dbReference type="PROSITE" id="PS50016"/>
    </source>
</evidence>
<dbReference type="SMART" id="SM00249">
    <property type="entry name" value="PHD"/>
    <property type="match status" value="1"/>
</dbReference>